<evidence type="ECO:0000256" key="2">
    <source>
        <dbReference type="ARBA" id="ARBA00022630"/>
    </source>
</evidence>
<reference evidence="8 9" key="1">
    <citation type="journal article" date="2016" name="Mol. Biol. Evol.">
        <title>Comparative Genomics of Early-Diverging Mushroom-Forming Fungi Provides Insights into the Origins of Lignocellulose Decay Capabilities.</title>
        <authorList>
            <person name="Nagy L.G."/>
            <person name="Riley R."/>
            <person name="Tritt A."/>
            <person name="Adam C."/>
            <person name="Daum C."/>
            <person name="Floudas D."/>
            <person name="Sun H."/>
            <person name="Yadav J.S."/>
            <person name="Pangilinan J."/>
            <person name="Larsson K.H."/>
            <person name="Matsuura K."/>
            <person name="Barry K."/>
            <person name="Labutti K."/>
            <person name="Kuo R."/>
            <person name="Ohm R.A."/>
            <person name="Bhattacharya S.S."/>
            <person name="Shirouzu T."/>
            <person name="Yoshinaga Y."/>
            <person name="Martin F.M."/>
            <person name="Grigoriev I.V."/>
            <person name="Hibbett D.S."/>
        </authorList>
    </citation>
    <scope>NUCLEOTIDE SEQUENCE [LARGE SCALE GENOMIC DNA]</scope>
    <source>
        <strain evidence="8 9">HHB14362 ss-1</strain>
    </source>
</reference>
<dbReference type="OrthoDB" id="9992747at2759"/>
<dbReference type="InterPro" id="IPR045024">
    <property type="entry name" value="NDH-2"/>
</dbReference>
<dbReference type="PANTHER" id="PTHR43706:SF17">
    <property type="entry name" value="NADH DEHYDROGENASE (EUROFUNG)"/>
    <property type="match status" value="1"/>
</dbReference>
<accession>A0A165VS68</accession>
<evidence type="ECO:0000256" key="1">
    <source>
        <dbReference type="ARBA" id="ARBA00005272"/>
    </source>
</evidence>
<dbReference type="Pfam" id="PF07992">
    <property type="entry name" value="Pyr_redox_2"/>
    <property type="match status" value="1"/>
</dbReference>
<keyword evidence="4" id="KW-0560">Oxidoreductase</keyword>
<gene>
    <name evidence="8" type="ORF">NEOLEDRAFT_1153455</name>
</gene>
<feature type="domain" description="External alternative NADH-ubiquinone oxidoreductase-like C-terminal" evidence="7">
    <location>
        <begin position="390"/>
        <end position="455"/>
    </location>
</feature>
<evidence type="ECO:0000313" key="9">
    <source>
        <dbReference type="Proteomes" id="UP000076761"/>
    </source>
</evidence>
<dbReference type="Proteomes" id="UP000076761">
    <property type="component" value="Unassembled WGS sequence"/>
</dbReference>
<organism evidence="8 9">
    <name type="scientific">Neolentinus lepideus HHB14362 ss-1</name>
    <dbReference type="NCBI Taxonomy" id="1314782"/>
    <lineage>
        <taxon>Eukaryota</taxon>
        <taxon>Fungi</taxon>
        <taxon>Dikarya</taxon>
        <taxon>Basidiomycota</taxon>
        <taxon>Agaricomycotina</taxon>
        <taxon>Agaricomycetes</taxon>
        <taxon>Gloeophyllales</taxon>
        <taxon>Gloeophyllaceae</taxon>
        <taxon>Neolentinus</taxon>
    </lineage>
</organism>
<keyword evidence="2" id="KW-0285">Flavoprotein</keyword>
<evidence type="ECO:0000256" key="5">
    <source>
        <dbReference type="ARBA" id="ARBA00023027"/>
    </source>
</evidence>
<protein>
    <submittedName>
        <fullName evidence="8">FAD/NAD(P)-binding domain-containing protein</fullName>
    </submittedName>
</protein>
<dbReference type="InterPro" id="IPR036188">
    <property type="entry name" value="FAD/NAD-bd_sf"/>
</dbReference>
<dbReference type="Pfam" id="PF22366">
    <property type="entry name" value="NDH2_C"/>
    <property type="match status" value="1"/>
</dbReference>
<keyword evidence="5" id="KW-0520">NAD</keyword>
<sequence>MLSVNRNIRPSGLQVARTQHVRFSSSKAKPRVVILGSGWGGYEVLKRIDKARYDVTIISPVTYFNFTPLLASCAVGSLEYRCALEPVRRYTPQARAYQAWCDGIDFEEKSLNCMPATPPLPSAPHLGTRTPFSVPYDKLVISVGAYSQTFGVPGVKEHAYFLKDVRDARAIRTRILECFEQANEPLMSEEERRRVLHFCIVGGGPTGVEFAAELHDLLNSDIKRHFPRLAPLARISLYDVAPKILSMFDEGLVKYAVRTFRREGVEILTSHHVERVEAGRMYVKEQGEVAFGMLVWSTGLAPNPLVEAMKGVERDARTGGVVTNGRCEVVMRGGGAGGDVWAIGDAAVMEGVVLPATAQVAKQKARYVAGRLNGMLEGRDVGRPFEWRNMGTLAYVGEEQALYDRSQAKGGPKTKWAGMVSWVLWRSAYASMALSVRNKILVPTLWLVNWIFGRDLSRF</sequence>
<evidence type="ECO:0000313" key="8">
    <source>
        <dbReference type="EMBL" id="KZT30108.1"/>
    </source>
</evidence>
<evidence type="ECO:0000256" key="4">
    <source>
        <dbReference type="ARBA" id="ARBA00023002"/>
    </source>
</evidence>
<dbReference type="GO" id="GO:0003954">
    <property type="term" value="F:NADH dehydrogenase activity"/>
    <property type="evidence" value="ECO:0007669"/>
    <property type="project" value="InterPro"/>
</dbReference>
<dbReference type="PANTHER" id="PTHR43706">
    <property type="entry name" value="NADH DEHYDROGENASE"/>
    <property type="match status" value="1"/>
</dbReference>
<dbReference type="SUPFAM" id="SSF51905">
    <property type="entry name" value="FAD/NAD(P)-binding domain"/>
    <property type="match status" value="2"/>
</dbReference>
<name>A0A165VS68_9AGAM</name>
<keyword evidence="3" id="KW-0274">FAD</keyword>
<dbReference type="Gene3D" id="3.50.50.100">
    <property type="match status" value="1"/>
</dbReference>
<evidence type="ECO:0000259" key="7">
    <source>
        <dbReference type="Pfam" id="PF22366"/>
    </source>
</evidence>
<evidence type="ECO:0000256" key="3">
    <source>
        <dbReference type="ARBA" id="ARBA00022827"/>
    </source>
</evidence>
<feature type="domain" description="FAD/NAD(P)-binding" evidence="6">
    <location>
        <begin position="31"/>
        <end position="364"/>
    </location>
</feature>
<dbReference type="InterPro" id="IPR054585">
    <property type="entry name" value="NDH2-like_C"/>
</dbReference>
<dbReference type="InParanoid" id="A0A165VS68"/>
<comment type="similarity">
    <text evidence="1">Belongs to the NADH dehydrogenase family.</text>
</comment>
<dbReference type="InterPro" id="IPR023753">
    <property type="entry name" value="FAD/NAD-binding_dom"/>
</dbReference>
<evidence type="ECO:0000259" key="6">
    <source>
        <dbReference type="Pfam" id="PF07992"/>
    </source>
</evidence>
<dbReference type="EMBL" id="KV425552">
    <property type="protein sequence ID" value="KZT30108.1"/>
    <property type="molecule type" value="Genomic_DNA"/>
</dbReference>
<proteinExistence type="inferred from homology"/>
<dbReference type="PRINTS" id="PR00368">
    <property type="entry name" value="FADPNR"/>
</dbReference>
<dbReference type="STRING" id="1314782.A0A165VS68"/>
<dbReference type="GO" id="GO:0005739">
    <property type="term" value="C:mitochondrion"/>
    <property type="evidence" value="ECO:0007669"/>
    <property type="project" value="UniProtKB-ARBA"/>
</dbReference>
<keyword evidence="9" id="KW-1185">Reference proteome</keyword>
<dbReference type="AlphaFoldDB" id="A0A165VS68"/>